<dbReference type="EMBL" id="JAHIBW010000015">
    <property type="protein sequence ID" value="KAG7304185.1"/>
    <property type="molecule type" value="Genomic_DNA"/>
</dbReference>
<feature type="signal peptide" evidence="1">
    <location>
        <begin position="1"/>
        <end position="17"/>
    </location>
</feature>
<proteinExistence type="predicted"/>
<protein>
    <submittedName>
        <fullName evidence="2">Uncharacterized protein</fullName>
    </submittedName>
</protein>
<sequence>MLHLVLILCMFTSQSSSSSTGFIRPYREPPTLLHVKGNPDQFNKNAPSKSPFVQNDDFMEEYIRDALAMNHRVHGPKKNTTSKGNRDYDLHLIPIYFAKYTKLSETQFEI</sequence>
<evidence type="ECO:0000313" key="2">
    <source>
        <dbReference type="EMBL" id="KAG7304185.1"/>
    </source>
</evidence>
<keyword evidence="3" id="KW-1185">Reference proteome</keyword>
<evidence type="ECO:0000313" key="3">
    <source>
        <dbReference type="Proteomes" id="UP000823941"/>
    </source>
</evidence>
<name>A0ABQ7QHE6_PLUXY</name>
<feature type="chain" id="PRO_5045946254" evidence="1">
    <location>
        <begin position="18"/>
        <end position="110"/>
    </location>
</feature>
<evidence type="ECO:0000256" key="1">
    <source>
        <dbReference type="SAM" id="SignalP"/>
    </source>
</evidence>
<keyword evidence="1" id="KW-0732">Signal</keyword>
<organism evidence="2 3">
    <name type="scientific">Plutella xylostella</name>
    <name type="common">Diamondback moth</name>
    <name type="synonym">Plutella maculipennis</name>
    <dbReference type="NCBI Taxonomy" id="51655"/>
    <lineage>
        <taxon>Eukaryota</taxon>
        <taxon>Metazoa</taxon>
        <taxon>Ecdysozoa</taxon>
        <taxon>Arthropoda</taxon>
        <taxon>Hexapoda</taxon>
        <taxon>Insecta</taxon>
        <taxon>Pterygota</taxon>
        <taxon>Neoptera</taxon>
        <taxon>Endopterygota</taxon>
        <taxon>Lepidoptera</taxon>
        <taxon>Glossata</taxon>
        <taxon>Ditrysia</taxon>
        <taxon>Yponomeutoidea</taxon>
        <taxon>Plutellidae</taxon>
        <taxon>Plutella</taxon>
    </lineage>
</organism>
<gene>
    <name evidence="2" type="ORF">JYU34_011120</name>
</gene>
<comment type="caution">
    <text evidence="2">The sequence shown here is derived from an EMBL/GenBank/DDBJ whole genome shotgun (WGS) entry which is preliminary data.</text>
</comment>
<dbReference type="Proteomes" id="UP000823941">
    <property type="component" value="Chromosome 15"/>
</dbReference>
<accession>A0ABQ7QHE6</accession>
<reference evidence="2 3" key="1">
    <citation type="submission" date="2021-06" db="EMBL/GenBank/DDBJ databases">
        <title>A haploid diamondback moth (Plutella xylostella L.) genome assembly resolves 31 chromosomes and identifies a diamide resistance mutation.</title>
        <authorList>
            <person name="Ward C.M."/>
            <person name="Perry K.D."/>
            <person name="Baker G."/>
            <person name="Powis K."/>
            <person name="Heckel D.G."/>
            <person name="Baxter S.W."/>
        </authorList>
    </citation>
    <scope>NUCLEOTIDE SEQUENCE [LARGE SCALE GENOMIC DNA]</scope>
    <source>
        <strain evidence="2 3">LV</strain>
        <tissue evidence="2">Single pupa</tissue>
    </source>
</reference>